<evidence type="ECO:0000256" key="1">
    <source>
        <dbReference type="ARBA" id="ARBA00006432"/>
    </source>
</evidence>
<dbReference type="GO" id="GO:0016877">
    <property type="term" value="F:ligase activity, forming carbon-sulfur bonds"/>
    <property type="evidence" value="ECO:0007669"/>
    <property type="project" value="UniProtKB-ARBA"/>
</dbReference>
<dbReference type="PROSITE" id="PS00455">
    <property type="entry name" value="AMP_BINDING"/>
    <property type="match status" value="1"/>
</dbReference>
<dbReference type="OrthoDB" id="9803968at2"/>
<evidence type="ECO:0000256" key="2">
    <source>
        <dbReference type="ARBA" id="ARBA00022598"/>
    </source>
</evidence>
<dbReference type="InterPro" id="IPR050237">
    <property type="entry name" value="ATP-dep_AMP-bd_enzyme"/>
</dbReference>
<gene>
    <name evidence="5" type="ORF">SAMN05414137_11338</name>
</gene>
<dbReference type="InterPro" id="IPR020845">
    <property type="entry name" value="AMP-binding_CS"/>
</dbReference>
<evidence type="ECO:0000259" key="3">
    <source>
        <dbReference type="Pfam" id="PF00501"/>
    </source>
</evidence>
<protein>
    <submittedName>
        <fullName evidence="5">Acyl-CoA synthetase (AMP-forming)/AMP-acid ligase II</fullName>
    </submittedName>
</protein>
<reference evidence="6" key="1">
    <citation type="submission" date="2016-10" db="EMBL/GenBank/DDBJ databases">
        <authorList>
            <person name="Varghese N."/>
        </authorList>
    </citation>
    <scope>NUCLEOTIDE SEQUENCE [LARGE SCALE GENOMIC DNA]</scope>
    <source>
        <strain evidence="6">DSM 45096 / BCRC 16803 / CGMCC 4.1857 / CIP 109030 / JCM 12277 / KCTC 19219 / NBRC 100920 / 33214</strain>
    </source>
</reference>
<comment type="similarity">
    <text evidence="1">Belongs to the ATP-dependent AMP-binding enzyme family.</text>
</comment>
<keyword evidence="2 5" id="KW-0436">Ligase</keyword>
<dbReference type="PANTHER" id="PTHR43767">
    <property type="entry name" value="LONG-CHAIN-FATTY-ACID--COA LIGASE"/>
    <property type="match status" value="1"/>
</dbReference>
<dbReference type="SUPFAM" id="SSF56801">
    <property type="entry name" value="Acetyl-CoA synthetase-like"/>
    <property type="match status" value="1"/>
</dbReference>
<name>A0A1H7T5F0_STRJI</name>
<dbReference type="FunFam" id="3.30.300.30:FF:000008">
    <property type="entry name" value="2,3-dihydroxybenzoate-AMP ligase"/>
    <property type="match status" value="1"/>
</dbReference>
<accession>A0A1H7T5F0</accession>
<feature type="domain" description="AMP-dependent synthetase/ligase" evidence="3">
    <location>
        <begin position="8"/>
        <end position="367"/>
    </location>
</feature>
<evidence type="ECO:0000259" key="4">
    <source>
        <dbReference type="Pfam" id="PF13193"/>
    </source>
</evidence>
<organism evidence="5 6">
    <name type="scientific">Streptacidiphilus jiangxiensis</name>
    <dbReference type="NCBI Taxonomy" id="235985"/>
    <lineage>
        <taxon>Bacteria</taxon>
        <taxon>Bacillati</taxon>
        <taxon>Actinomycetota</taxon>
        <taxon>Actinomycetes</taxon>
        <taxon>Kitasatosporales</taxon>
        <taxon>Streptomycetaceae</taxon>
        <taxon>Streptacidiphilus</taxon>
    </lineage>
</organism>
<dbReference type="eggNOG" id="COG0318">
    <property type="taxonomic scope" value="Bacteria"/>
</dbReference>
<feature type="domain" description="AMP-binding enzyme C-terminal" evidence="4">
    <location>
        <begin position="417"/>
        <end position="492"/>
    </location>
</feature>
<proteinExistence type="inferred from homology"/>
<dbReference type="PANTHER" id="PTHR43767:SF7">
    <property type="entry name" value="MEDIUM_LONG-CHAIN-FATTY-ACID--COA LIGASE FADD8"/>
    <property type="match status" value="1"/>
</dbReference>
<keyword evidence="6" id="KW-1185">Reference proteome</keyword>
<dbReference type="Pfam" id="PF13193">
    <property type="entry name" value="AMP-binding_C"/>
    <property type="match status" value="1"/>
</dbReference>
<dbReference type="Proteomes" id="UP000183015">
    <property type="component" value="Unassembled WGS sequence"/>
</dbReference>
<dbReference type="InterPro" id="IPR042099">
    <property type="entry name" value="ANL_N_sf"/>
</dbReference>
<sequence length="511" mass="55145">MNLGVYLTRSARYWPDRPAVVCGERSWTFRQLEEDANRLAAALLARGLGGGDAVASLAWNRGELIVVEFALYKAGLMRAPINARLGRAEITHLLGYAPVKALLFDAAHRADALAAIDASGVDCLPVEFESGFATLLAEGGTAPVRVEVGEDGPCVLNFTSGSTGALKAAVQTFGNRLANLRKQLMTEPRPHAGSRYLACGPITHATGMPLLACVFAGTTIHVLPTWEPEAFLATVERERIDATFLVPAMLATVLAHPALGRYDTSTLRDLRVGGAPISPQRLREAVAAFGPVVGQGYGLAETTSVVAGLTAAEIARGVAEDPELLQSCGRAGYDTEIRVVDEQGGEVAPREIGEIVVRGQDCVTAYWREPELSAETFEEGWVHTGDLAWMREDGYLFIVDRKKDMIISGGFNIYSTEVEAALDEHPAVQESCVVGVPDERWGEAVQAVVVLRAGTQADADELIAFCAERLDRFKKPRAVDFLPALPHNRNGKLDRKAVRESYWAGVARRVN</sequence>
<dbReference type="RefSeq" id="WP_042444082.1">
    <property type="nucleotide sequence ID" value="NZ_BBPN01000006.1"/>
</dbReference>
<evidence type="ECO:0000313" key="5">
    <source>
        <dbReference type="EMBL" id="SEL79017.1"/>
    </source>
</evidence>
<dbReference type="EMBL" id="FOAZ01000013">
    <property type="protein sequence ID" value="SEL79017.1"/>
    <property type="molecule type" value="Genomic_DNA"/>
</dbReference>
<dbReference type="InterPro" id="IPR000873">
    <property type="entry name" value="AMP-dep_synth/lig_dom"/>
</dbReference>
<dbReference type="STRING" id="235985.SAMN05414137_11338"/>
<dbReference type="InterPro" id="IPR045851">
    <property type="entry name" value="AMP-bd_C_sf"/>
</dbReference>
<dbReference type="Gene3D" id="3.30.300.30">
    <property type="match status" value="1"/>
</dbReference>
<dbReference type="InterPro" id="IPR025110">
    <property type="entry name" value="AMP-bd_C"/>
</dbReference>
<dbReference type="Pfam" id="PF00501">
    <property type="entry name" value="AMP-binding"/>
    <property type="match status" value="1"/>
</dbReference>
<dbReference type="Gene3D" id="3.40.50.12780">
    <property type="entry name" value="N-terminal domain of ligase-like"/>
    <property type="match status" value="1"/>
</dbReference>
<dbReference type="AlphaFoldDB" id="A0A1H7T5F0"/>
<evidence type="ECO:0000313" key="6">
    <source>
        <dbReference type="Proteomes" id="UP000183015"/>
    </source>
</evidence>